<sequence length="238" mass="25250">MRDSEAGFEEVATSDLTHGPAEESGTVIANLAVLVGWLVPGWAVAGPAAPGVGRARGGEGFLKDLGPDVASAIVLVFRDGGFDAALYVIASRAGPGLGAVSAWNGMLGGGEGYCTGPEPVWKVPPEQPSWEVLRQKPVPVETVQGISTQHFVCISRCITPTSRLWGGGRYLYVVRIIRAEWLWIRYPVACKVASMVDIRIRDKISTVLLTFRSTLTSPTALGARAPISNSPPEKLLDG</sequence>
<evidence type="ECO:0000313" key="2">
    <source>
        <dbReference type="Proteomes" id="UP000006911"/>
    </source>
</evidence>
<dbReference type="InParanoid" id="D5GCP4"/>
<keyword evidence="2" id="KW-1185">Reference proteome</keyword>
<name>D5GCP4_TUBMM</name>
<evidence type="ECO:0000313" key="1">
    <source>
        <dbReference type="EMBL" id="CAZ82287.1"/>
    </source>
</evidence>
<dbReference type="RefSeq" id="XP_002838096.1">
    <property type="nucleotide sequence ID" value="XM_002838050.1"/>
</dbReference>
<dbReference type="HOGENOM" id="CLU_1166575_0_0_1"/>
<dbReference type="Proteomes" id="UP000006911">
    <property type="component" value="Unassembled WGS sequence"/>
</dbReference>
<dbReference type="KEGG" id="tml:GSTUM_00005935001"/>
<proteinExistence type="predicted"/>
<gene>
    <name evidence="1" type="ORF">GSTUM_00005935001</name>
</gene>
<dbReference type="GeneID" id="9187906"/>
<reference evidence="1 2" key="1">
    <citation type="journal article" date="2010" name="Nature">
        <title>Perigord black truffle genome uncovers evolutionary origins and mechanisms of symbiosis.</title>
        <authorList>
            <person name="Martin F."/>
            <person name="Kohler A."/>
            <person name="Murat C."/>
            <person name="Balestrini R."/>
            <person name="Coutinho P.M."/>
            <person name="Jaillon O."/>
            <person name="Montanini B."/>
            <person name="Morin E."/>
            <person name="Noel B."/>
            <person name="Percudani R."/>
            <person name="Porcel B."/>
            <person name="Rubini A."/>
            <person name="Amicucci A."/>
            <person name="Amselem J."/>
            <person name="Anthouard V."/>
            <person name="Arcioni S."/>
            <person name="Artiguenave F."/>
            <person name="Aury J.M."/>
            <person name="Ballario P."/>
            <person name="Bolchi A."/>
            <person name="Brenna A."/>
            <person name="Brun A."/>
            <person name="Buee M."/>
            <person name="Cantarel B."/>
            <person name="Chevalier G."/>
            <person name="Couloux A."/>
            <person name="Da Silva C."/>
            <person name="Denoeud F."/>
            <person name="Duplessis S."/>
            <person name="Ghignone S."/>
            <person name="Hilselberger B."/>
            <person name="Iotti M."/>
            <person name="Marcais B."/>
            <person name="Mello A."/>
            <person name="Miranda M."/>
            <person name="Pacioni G."/>
            <person name="Quesneville H."/>
            <person name="Riccioni C."/>
            <person name="Ruotolo R."/>
            <person name="Splivallo R."/>
            <person name="Stocchi V."/>
            <person name="Tisserant E."/>
            <person name="Viscomi A.R."/>
            <person name="Zambonelli A."/>
            <person name="Zampieri E."/>
            <person name="Henrissat B."/>
            <person name="Lebrun M.H."/>
            <person name="Paolocci F."/>
            <person name="Bonfante P."/>
            <person name="Ottonello S."/>
            <person name="Wincker P."/>
        </authorList>
    </citation>
    <scope>NUCLEOTIDE SEQUENCE [LARGE SCALE GENOMIC DNA]</scope>
    <source>
        <strain evidence="1 2">Mel28</strain>
    </source>
</reference>
<protein>
    <submittedName>
        <fullName evidence="1">(Perigord truffle) hypothetical protein</fullName>
    </submittedName>
</protein>
<accession>D5GCP4</accession>
<dbReference type="AlphaFoldDB" id="D5GCP4"/>
<dbReference type="EMBL" id="FN430120">
    <property type="protein sequence ID" value="CAZ82287.1"/>
    <property type="molecule type" value="Genomic_DNA"/>
</dbReference>
<organism evidence="1 2">
    <name type="scientific">Tuber melanosporum (strain Mel28)</name>
    <name type="common">Perigord black truffle</name>
    <dbReference type="NCBI Taxonomy" id="656061"/>
    <lineage>
        <taxon>Eukaryota</taxon>
        <taxon>Fungi</taxon>
        <taxon>Dikarya</taxon>
        <taxon>Ascomycota</taxon>
        <taxon>Pezizomycotina</taxon>
        <taxon>Pezizomycetes</taxon>
        <taxon>Pezizales</taxon>
        <taxon>Tuberaceae</taxon>
        <taxon>Tuber</taxon>
    </lineage>
</organism>